<gene>
    <name evidence="5" type="ORF">SAMN05421858_1971</name>
</gene>
<keyword evidence="6" id="KW-1185">Reference proteome</keyword>
<comment type="similarity">
    <text evidence="1">Belongs to the intimin/invasin family.</text>
</comment>
<dbReference type="SUPFAM" id="SSF49373">
    <property type="entry name" value="Invasin/intimin cell-adhesion fragments"/>
    <property type="match status" value="2"/>
</dbReference>
<dbReference type="PROSITE" id="PS51127">
    <property type="entry name" value="BIG1"/>
    <property type="match status" value="1"/>
</dbReference>
<dbReference type="Pfam" id="PF02369">
    <property type="entry name" value="Big_1"/>
    <property type="match status" value="1"/>
</dbReference>
<evidence type="ECO:0000256" key="3">
    <source>
        <dbReference type="SAM" id="Phobius"/>
    </source>
</evidence>
<evidence type="ECO:0000256" key="1">
    <source>
        <dbReference type="ARBA" id="ARBA00010116"/>
    </source>
</evidence>
<organism evidence="5 6">
    <name type="scientific">Haladaptatus litoreus</name>
    <dbReference type="NCBI Taxonomy" id="553468"/>
    <lineage>
        <taxon>Archaea</taxon>
        <taxon>Methanobacteriati</taxon>
        <taxon>Methanobacteriota</taxon>
        <taxon>Stenosarchaea group</taxon>
        <taxon>Halobacteria</taxon>
        <taxon>Halobacteriales</taxon>
        <taxon>Haladaptataceae</taxon>
        <taxon>Haladaptatus</taxon>
    </lineage>
</organism>
<dbReference type="AlphaFoldDB" id="A0A1N6ZCE1"/>
<accession>A0A1N6ZCE1</accession>
<feature type="region of interest" description="Disordered" evidence="2">
    <location>
        <begin position="656"/>
        <end position="682"/>
    </location>
</feature>
<feature type="region of interest" description="Disordered" evidence="2">
    <location>
        <begin position="190"/>
        <end position="221"/>
    </location>
</feature>
<dbReference type="InterPro" id="IPR003344">
    <property type="entry name" value="Big_1_dom"/>
</dbReference>
<evidence type="ECO:0000259" key="4">
    <source>
        <dbReference type="PROSITE" id="PS51127"/>
    </source>
</evidence>
<reference evidence="6" key="1">
    <citation type="submission" date="2017-01" db="EMBL/GenBank/DDBJ databases">
        <authorList>
            <person name="Varghese N."/>
            <person name="Submissions S."/>
        </authorList>
    </citation>
    <scope>NUCLEOTIDE SEQUENCE [LARGE SCALE GENOMIC DNA]</scope>
    <source>
        <strain evidence="6">CGMCC 1.7737</strain>
    </source>
</reference>
<protein>
    <submittedName>
        <fullName evidence="5">Ig-like domain (Group 1)</fullName>
    </submittedName>
</protein>
<keyword evidence="3" id="KW-0472">Membrane</keyword>
<dbReference type="InterPro" id="IPR008964">
    <property type="entry name" value="Invasin/intimin_cell_adhesion"/>
</dbReference>
<evidence type="ECO:0000256" key="2">
    <source>
        <dbReference type="SAM" id="MobiDB-lite"/>
    </source>
</evidence>
<evidence type="ECO:0000313" key="6">
    <source>
        <dbReference type="Proteomes" id="UP000186914"/>
    </source>
</evidence>
<dbReference type="Gene3D" id="2.60.40.10">
    <property type="entry name" value="Immunoglobulins"/>
    <property type="match status" value="2"/>
</dbReference>
<feature type="transmembrane region" description="Helical" evidence="3">
    <location>
        <begin position="12"/>
        <end position="30"/>
    </location>
</feature>
<evidence type="ECO:0000313" key="5">
    <source>
        <dbReference type="EMBL" id="SIR24485.1"/>
    </source>
</evidence>
<proteinExistence type="inferred from homology"/>
<sequence>MTFWADERGVTVQVGTILLFATLIVAMSVYQATAIPSQNAEIEFRHNEELQGQMQDVRNAVIRTGATGTGQPTSVTLGTQYPSRMFFINPPPSSGTLRTTDLGAVGIENVTARAPETADYLDSSRTNLSFSTRALVYAPNYDQYGNAPDTVLENTVIYNRAGEGNATLTGQQLVQGRSISLVTLDGSLSNSQSTTTSIDPRALSPSTTETRSIPVESNGNGNVTVRVATGLGEERWNDLLADQMVSKPGGYVADVSVENGILRLTLLGTDSSGESVTYDLRMAKVGVGSETSETSATYITNVSGGGGASVGETTTLVAEVRDRYNNPVSGARVNASGGVTPTSARTDEEGRVRFSYTANAPGTETVTLAIDDGSEERERVDFDVEATAGGGGSGGTYDVEWIAETGLECDDDFTVCDLNRSQRRSATLTADVTYSGEPVTDTTVDFGLNETGIITTTSNAEATDSNGRVETEIRASETGTVRLFAASGGDADPVVVHVTQSGELPGIIYNEDATPTRGNRGGGPQSGFEFSVTNQLPEDATLTDVRIDPRDSSIDGLSDPSTGEGRYESELHVEAERDGTSDIGNGVSLPATIDIDRDGQQFSYEAPLRQEPRIGGDGGTATFYLYQFERNGNPVEMRNEAVDITLYFENHDPVEFTLNEQDGGDDGGDGGQSADIGFSLSDTSRNNNARAINCLTT</sequence>
<feature type="region of interest" description="Disordered" evidence="2">
    <location>
        <begin position="548"/>
        <end position="567"/>
    </location>
</feature>
<dbReference type="EMBL" id="FTNO01000001">
    <property type="protein sequence ID" value="SIR24485.1"/>
    <property type="molecule type" value="Genomic_DNA"/>
</dbReference>
<dbReference type="InterPro" id="IPR013783">
    <property type="entry name" value="Ig-like_fold"/>
</dbReference>
<dbReference type="OrthoDB" id="121941at2157"/>
<dbReference type="Proteomes" id="UP000186914">
    <property type="component" value="Unassembled WGS sequence"/>
</dbReference>
<dbReference type="RefSeq" id="WP_076429891.1">
    <property type="nucleotide sequence ID" value="NZ_FTNO01000001.1"/>
</dbReference>
<name>A0A1N6ZCE1_9EURY</name>
<keyword evidence="3" id="KW-0812">Transmembrane</keyword>
<dbReference type="SMART" id="SM00634">
    <property type="entry name" value="BID_1"/>
    <property type="match status" value="2"/>
</dbReference>
<feature type="domain" description="Big-1" evidence="4">
    <location>
        <begin position="292"/>
        <end position="383"/>
    </location>
</feature>
<keyword evidence="3" id="KW-1133">Transmembrane helix</keyword>